<dbReference type="AlphaFoldDB" id="A0A7H0HMM6"/>
<comment type="subcellular location">
    <subcellularLocation>
        <location evidence="2">Gas vesicle</location>
    </subcellularLocation>
</comment>
<keyword evidence="5" id="KW-1185">Reference proteome</keyword>
<evidence type="ECO:0000256" key="1">
    <source>
        <dbReference type="ARBA" id="ARBA00022987"/>
    </source>
</evidence>
<gene>
    <name evidence="4" type="ORF">IAG43_01870</name>
</gene>
<dbReference type="EMBL" id="CP060825">
    <property type="protein sequence ID" value="QNP61792.1"/>
    <property type="molecule type" value="Genomic_DNA"/>
</dbReference>
<dbReference type="RefSeq" id="WP_187738996.1">
    <property type="nucleotide sequence ID" value="NZ_CP060825.1"/>
</dbReference>
<evidence type="ECO:0000256" key="2">
    <source>
        <dbReference type="ARBA" id="ARBA00035108"/>
    </source>
</evidence>
<organism evidence="4 5">
    <name type="scientific">Streptomyces genisteinicus</name>
    <dbReference type="NCBI Taxonomy" id="2768068"/>
    <lineage>
        <taxon>Bacteria</taxon>
        <taxon>Bacillati</taxon>
        <taxon>Actinomycetota</taxon>
        <taxon>Actinomycetes</taxon>
        <taxon>Kitasatosporales</taxon>
        <taxon>Streptomycetaceae</taxon>
        <taxon>Streptomyces</taxon>
    </lineage>
</organism>
<evidence type="ECO:0000313" key="5">
    <source>
        <dbReference type="Proteomes" id="UP000516230"/>
    </source>
</evidence>
<name>A0A7H0HMM6_9ACTN</name>
<sequence>MAVYIYSVIGKQHPAHVDELSGVGDPPAALRVVAAGTLCAVVSDAPDDLRAKRRDLGAHQHVQDALMADGTVLPLRFGLMAPDDEAVRLALEQRADEYTDRLRALDGCTEYNLKASQEEETLLRQILESSGEARRLNDDIRSGAAGPEAPVRLGEMVAAEVRARQEALAAGVVEALRPFARDLSQSPPTGDDFVSVSFLVPADQEELFLATQLSVANQMGDDLDFRLTGPLPPYSFV</sequence>
<keyword evidence="1" id="KW-0304">Gas vesicle</keyword>
<accession>A0A7H0HMM6</accession>
<dbReference type="KEGG" id="sgj:IAG43_01870"/>
<proteinExistence type="inferred from homology"/>
<dbReference type="GO" id="GO:0031412">
    <property type="term" value="P:gas vesicle organization"/>
    <property type="evidence" value="ECO:0007669"/>
    <property type="project" value="InterPro"/>
</dbReference>
<dbReference type="Pfam" id="PF06386">
    <property type="entry name" value="GvpL_GvpF"/>
    <property type="match status" value="1"/>
</dbReference>
<comment type="similarity">
    <text evidence="3">Belongs to the gas vesicle GvpF/GvpL family.</text>
</comment>
<evidence type="ECO:0000313" key="4">
    <source>
        <dbReference type="EMBL" id="QNP61792.1"/>
    </source>
</evidence>
<protein>
    <submittedName>
        <fullName evidence="4">GvpL/GvpF family gas vesicle protein</fullName>
    </submittedName>
</protein>
<dbReference type="PANTHER" id="PTHR36852:SF1">
    <property type="entry name" value="PROTEIN GVPL 2"/>
    <property type="match status" value="1"/>
</dbReference>
<dbReference type="Proteomes" id="UP000516230">
    <property type="component" value="Chromosome"/>
</dbReference>
<dbReference type="GO" id="GO:0031411">
    <property type="term" value="C:gas vesicle"/>
    <property type="evidence" value="ECO:0007669"/>
    <property type="project" value="UniProtKB-SubCell"/>
</dbReference>
<evidence type="ECO:0000256" key="3">
    <source>
        <dbReference type="ARBA" id="ARBA00035643"/>
    </source>
</evidence>
<dbReference type="PANTHER" id="PTHR36852">
    <property type="entry name" value="PROTEIN GVPL 2"/>
    <property type="match status" value="1"/>
</dbReference>
<reference evidence="4 5" key="1">
    <citation type="submission" date="2020-08" db="EMBL/GenBank/DDBJ databases">
        <title>A novel species.</title>
        <authorList>
            <person name="Gao J."/>
        </authorList>
    </citation>
    <scope>NUCLEOTIDE SEQUENCE [LARGE SCALE GENOMIC DNA]</scope>
    <source>
        <strain evidence="4 5">CRPJ-33</strain>
    </source>
</reference>
<dbReference type="InterPro" id="IPR009430">
    <property type="entry name" value="GvpL/GvpF"/>
</dbReference>